<accession>A0A381RJJ7</accession>
<evidence type="ECO:0000256" key="1">
    <source>
        <dbReference type="SAM" id="Phobius"/>
    </source>
</evidence>
<keyword evidence="1" id="KW-0812">Transmembrane</keyword>
<proteinExistence type="predicted"/>
<organism evidence="2">
    <name type="scientific">marine metagenome</name>
    <dbReference type="NCBI Taxonomy" id="408172"/>
    <lineage>
        <taxon>unclassified sequences</taxon>
        <taxon>metagenomes</taxon>
        <taxon>ecological metagenomes</taxon>
    </lineage>
</organism>
<reference evidence="2" key="1">
    <citation type="submission" date="2018-05" db="EMBL/GenBank/DDBJ databases">
        <authorList>
            <person name="Lanie J.A."/>
            <person name="Ng W.-L."/>
            <person name="Kazmierczak K.M."/>
            <person name="Andrzejewski T.M."/>
            <person name="Davidsen T.M."/>
            <person name="Wayne K.J."/>
            <person name="Tettelin H."/>
            <person name="Glass J.I."/>
            <person name="Rusch D."/>
            <person name="Podicherti R."/>
            <person name="Tsui H.-C.T."/>
            <person name="Winkler M.E."/>
        </authorList>
    </citation>
    <scope>NUCLEOTIDE SEQUENCE</scope>
</reference>
<feature type="transmembrane region" description="Helical" evidence="1">
    <location>
        <begin position="270"/>
        <end position="290"/>
    </location>
</feature>
<sequence length="291" mass="33358">MKTTSPKFAMRGYILWLLILGSLMSQEMPTIDIANSESGETNLKLNFFLSKPIQRTDIAGWIEQENWFILNFYHIIQPDSGFTRNLTSYPIQDIQQDWSNNSLQLSFHSVRKIGSSDVVLHDNGQKVLVVLTYADFVRSKDVNPSFVFPNLKDAQKISHPTSWKDARERTTLEIVCDTDDLPIYVDNQLVGHSPLEHPVDVLPGWHKVGYFTEEYSRDPNARTSKEKMMNDILVMGRLDVFVDEGKHETIVLNYQTLDDDVIDYNMRFQLGSLAGFSIFALMILLMSWGLA</sequence>
<protein>
    <recommendedName>
        <fullName evidence="3">PEGA domain-containing protein</fullName>
    </recommendedName>
</protein>
<name>A0A381RJJ7_9ZZZZ</name>
<keyword evidence="1" id="KW-1133">Transmembrane helix</keyword>
<dbReference type="EMBL" id="UINC01002023">
    <property type="protein sequence ID" value="SUZ92000.1"/>
    <property type="molecule type" value="Genomic_DNA"/>
</dbReference>
<evidence type="ECO:0008006" key="3">
    <source>
        <dbReference type="Google" id="ProtNLM"/>
    </source>
</evidence>
<evidence type="ECO:0000313" key="2">
    <source>
        <dbReference type="EMBL" id="SUZ92000.1"/>
    </source>
</evidence>
<gene>
    <name evidence="2" type="ORF">METZ01_LOCUS44854</name>
</gene>
<dbReference type="AlphaFoldDB" id="A0A381RJJ7"/>
<keyword evidence="1" id="KW-0472">Membrane</keyword>